<gene>
    <name evidence="3" type="ORF">K466DRAFT_54593</name>
</gene>
<dbReference type="InterPro" id="IPR045341">
    <property type="entry name" value="DUF6532"/>
</dbReference>
<organism evidence="3 4">
    <name type="scientific">Polyporus arcularius HHB13444</name>
    <dbReference type="NCBI Taxonomy" id="1314778"/>
    <lineage>
        <taxon>Eukaryota</taxon>
        <taxon>Fungi</taxon>
        <taxon>Dikarya</taxon>
        <taxon>Basidiomycota</taxon>
        <taxon>Agaricomycotina</taxon>
        <taxon>Agaricomycetes</taxon>
        <taxon>Polyporales</taxon>
        <taxon>Polyporaceae</taxon>
        <taxon>Polyporus</taxon>
    </lineage>
</organism>
<feature type="domain" description="DUF6532" evidence="2">
    <location>
        <begin position="154"/>
        <end position="347"/>
    </location>
</feature>
<evidence type="ECO:0000259" key="2">
    <source>
        <dbReference type="Pfam" id="PF20149"/>
    </source>
</evidence>
<reference evidence="3 4" key="1">
    <citation type="journal article" date="2019" name="Nat. Ecol. Evol.">
        <title>Megaphylogeny resolves global patterns of mushroom evolution.</title>
        <authorList>
            <person name="Varga T."/>
            <person name="Krizsan K."/>
            <person name="Foldi C."/>
            <person name="Dima B."/>
            <person name="Sanchez-Garcia M."/>
            <person name="Sanchez-Ramirez S."/>
            <person name="Szollosi G.J."/>
            <person name="Szarkandi J.G."/>
            <person name="Papp V."/>
            <person name="Albert L."/>
            <person name="Andreopoulos W."/>
            <person name="Angelini C."/>
            <person name="Antonin V."/>
            <person name="Barry K.W."/>
            <person name="Bougher N.L."/>
            <person name="Buchanan P."/>
            <person name="Buyck B."/>
            <person name="Bense V."/>
            <person name="Catcheside P."/>
            <person name="Chovatia M."/>
            <person name="Cooper J."/>
            <person name="Damon W."/>
            <person name="Desjardin D."/>
            <person name="Finy P."/>
            <person name="Geml J."/>
            <person name="Haridas S."/>
            <person name="Hughes K."/>
            <person name="Justo A."/>
            <person name="Karasinski D."/>
            <person name="Kautmanova I."/>
            <person name="Kiss B."/>
            <person name="Kocsube S."/>
            <person name="Kotiranta H."/>
            <person name="LaButti K.M."/>
            <person name="Lechner B.E."/>
            <person name="Liimatainen K."/>
            <person name="Lipzen A."/>
            <person name="Lukacs Z."/>
            <person name="Mihaltcheva S."/>
            <person name="Morgado L.N."/>
            <person name="Niskanen T."/>
            <person name="Noordeloos M.E."/>
            <person name="Ohm R.A."/>
            <person name="Ortiz-Santana B."/>
            <person name="Ovrebo C."/>
            <person name="Racz N."/>
            <person name="Riley R."/>
            <person name="Savchenko A."/>
            <person name="Shiryaev A."/>
            <person name="Soop K."/>
            <person name="Spirin V."/>
            <person name="Szebenyi C."/>
            <person name="Tomsovsky M."/>
            <person name="Tulloss R.E."/>
            <person name="Uehling J."/>
            <person name="Grigoriev I.V."/>
            <person name="Vagvolgyi C."/>
            <person name="Papp T."/>
            <person name="Martin F.M."/>
            <person name="Miettinen O."/>
            <person name="Hibbett D.S."/>
            <person name="Nagy L.G."/>
        </authorList>
    </citation>
    <scope>NUCLEOTIDE SEQUENCE [LARGE SCALE GENOMIC DNA]</scope>
    <source>
        <strain evidence="3 4">HHB13444</strain>
    </source>
</reference>
<proteinExistence type="predicted"/>
<dbReference type="InParanoid" id="A0A5C3PGF1"/>
<feature type="region of interest" description="Disordered" evidence="1">
    <location>
        <begin position="422"/>
        <end position="504"/>
    </location>
</feature>
<sequence>MSATVIQPSTTGSAGPRSRIDQLRGSHIPIISGPSNVAEIRSLISPAVVPPPVVRTIAPRSSVASSLPVCSQLSMPGLPPHTPLSPQSPTDIAPPRTAQKRTQIEAGLDDEDERNERTAAAELRARKKDAKNAERMRYRDYKHNMVLYRIMRKAGDILQVRFATELPFPAPEERDEAVKEAFEEALRIAGQESDFYTLTQKDLNLLRSEETGIRSRIKKAAVDLVVNAYNLHEIPDGHAELSANKDRVQGLLKQSSFHYEDPYTRVGRFQHLIVSRVIWRVFFSTSNALGCVYQSSFKPISHELLALVLTAIRHVLKCWDSGRMVGEDFTGAQYRVYDQYLDALEQFDKGPLRRFWTQHRRDIFKKGLSRAGCLEQADTSETVIDLAEDDELQRELAHMQARYGFSGSTDSSAIQIDYDSDIRETSPPASSPSRVNDAATASSRLSAAAGAESADYDGEFDDEIRRTSNRLTGFDGNGNDTHGRPSRTAPTEPATQVGEADSAA</sequence>
<dbReference type="EMBL" id="ML211097">
    <property type="protein sequence ID" value="TFK88825.1"/>
    <property type="molecule type" value="Genomic_DNA"/>
</dbReference>
<feature type="region of interest" description="Disordered" evidence="1">
    <location>
        <begin position="74"/>
        <end position="115"/>
    </location>
</feature>
<name>A0A5C3PGF1_9APHY</name>
<evidence type="ECO:0000313" key="4">
    <source>
        <dbReference type="Proteomes" id="UP000308197"/>
    </source>
</evidence>
<accession>A0A5C3PGF1</accession>
<evidence type="ECO:0000256" key="1">
    <source>
        <dbReference type="SAM" id="MobiDB-lite"/>
    </source>
</evidence>
<dbReference type="Pfam" id="PF20149">
    <property type="entry name" value="DUF6532"/>
    <property type="match status" value="1"/>
</dbReference>
<feature type="compositionally biased region" description="Low complexity" evidence="1">
    <location>
        <begin position="438"/>
        <end position="453"/>
    </location>
</feature>
<evidence type="ECO:0000313" key="3">
    <source>
        <dbReference type="EMBL" id="TFK88825.1"/>
    </source>
</evidence>
<dbReference type="AlphaFoldDB" id="A0A5C3PGF1"/>
<dbReference type="Proteomes" id="UP000308197">
    <property type="component" value="Unassembled WGS sequence"/>
</dbReference>
<protein>
    <recommendedName>
        <fullName evidence="2">DUF6532 domain-containing protein</fullName>
    </recommendedName>
</protein>
<keyword evidence="4" id="KW-1185">Reference proteome</keyword>